<sequence length="155" mass="16054">MTDRIPQDGTVLIALTSADHRTLRAAAEIGHELSLRGLRPLITTAADVPSLAGVRAVVLGGAWDRPWARSVARRFLRRHRVVLRVRPLWMFDAAPAGGAHPHPAPAPELELRAPVQAPGADGWGAWAATVAAELAAAGPAPDGGQGAAAGTAVAR</sequence>
<proteinExistence type="predicted"/>
<evidence type="ECO:0008006" key="3">
    <source>
        <dbReference type="Google" id="ProtNLM"/>
    </source>
</evidence>
<gene>
    <name evidence="1" type="ORF">GCM10009613_19670</name>
</gene>
<dbReference type="EMBL" id="BAAAJK010000006">
    <property type="protein sequence ID" value="GAA1386154.1"/>
    <property type="molecule type" value="Genomic_DNA"/>
</dbReference>
<evidence type="ECO:0000313" key="2">
    <source>
        <dbReference type="Proteomes" id="UP001501414"/>
    </source>
</evidence>
<dbReference type="Proteomes" id="UP001501414">
    <property type="component" value="Unassembled WGS sequence"/>
</dbReference>
<accession>A0ABN1XN97</accession>
<evidence type="ECO:0000313" key="1">
    <source>
        <dbReference type="EMBL" id="GAA1386154.1"/>
    </source>
</evidence>
<protein>
    <recommendedName>
        <fullName evidence="3">Flavodoxin domain-containing protein</fullName>
    </recommendedName>
</protein>
<dbReference type="RefSeq" id="WP_344020658.1">
    <property type="nucleotide sequence ID" value="NZ_BAAAJK010000006.1"/>
</dbReference>
<organism evidence="1 2">
    <name type="scientific">Pseudonocardia kongjuensis</name>
    <dbReference type="NCBI Taxonomy" id="102227"/>
    <lineage>
        <taxon>Bacteria</taxon>
        <taxon>Bacillati</taxon>
        <taxon>Actinomycetota</taxon>
        <taxon>Actinomycetes</taxon>
        <taxon>Pseudonocardiales</taxon>
        <taxon>Pseudonocardiaceae</taxon>
        <taxon>Pseudonocardia</taxon>
    </lineage>
</organism>
<reference evidence="1 2" key="1">
    <citation type="journal article" date="2019" name="Int. J. Syst. Evol. Microbiol.">
        <title>The Global Catalogue of Microorganisms (GCM) 10K type strain sequencing project: providing services to taxonomists for standard genome sequencing and annotation.</title>
        <authorList>
            <consortium name="The Broad Institute Genomics Platform"/>
            <consortium name="The Broad Institute Genome Sequencing Center for Infectious Disease"/>
            <person name="Wu L."/>
            <person name="Ma J."/>
        </authorList>
    </citation>
    <scope>NUCLEOTIDE SEQUENCE [LARGE SCALE GENOMIC DNA]</scope>
    <source>
        <strain evidence="1 2">JCM 11896</strain>
    </source>
</reference>
<comment type="caution">
    <text evidence="1">The sequence shown here is derived from an EMBL/GenBank/DDBJ whole genome shotgun (WGS) entry which is preliminary data.</text>
</comment>
<keyword evidence="2" id="KW-1185">Reference proteome</keyword>
<name>A0ABN1XN97_9PSEU</name>